<sequence length="570" mass="62533">MEFPAISPSKSLNFPANILGKCKTQPHIILRKKYFRCEPHYSLNSTAAFNDDNGSSSISKACTDEKVPESASSINQKEWLHFVGVGGCGMSALAILALKQGYEVSGSDLVWSSFMDRLQEAGARLHIGHSASNLRRRNGSRLPNAVVISSAIPHDNVEILNAKFVGVPVYKRDYWLGNLTRNHKLIAVSGSHGKDMNSYYLVLCWKSTTTAMLAYVLNAMDDDLTAIVGAEVPQFTDGNVISGSSETFVLEADEYDNCFLKLAPYIAVVTNLDWEHVDVFPNEEAVKNTFRAFLNRIRKDGHLILCGDSKGACSLLNHCKQAAGSDALKGAMSVRSSKQVGNCYKITTFGLASSNEWHASLIRPNSEGGSDYTLCHLGCPVADISLQIPGIHNVLNSLAVIAVAMALVGNERQVYETVNDLRLQLKNFKGISRRFEIIGSIGGCHIVDDYAHHPTEIRAVLQAARQHFPSKALWVVFQPHTYSRLAALKDDFAIALSNADQVVITRVYASRETDNWNVSGNELSASITGPPSEYIPSLDDVVDKLVLQILEDPHRDIVVLTLGAGEDWRQ</sequence>
<dbReference type="Gene3D" id="3.40.50.720">
    <property type="entry name" value="NAD(P)-binding Rossmann-like Domain"/>
    <property type="match status" value="1"/>
</dbReference>
<evidence type="ECO:0000256" key="5">
    <source>
        <dbReference type="ARBA" id="ARBA00022598"/>
    </source>
</evidence>
<evidence type="ECO:0000256" key="8">
    <source>
        <dbReference type="ARBA" id="ARBA00047833"/>
    </source>
</evidence>
<dbReference type="NCBIfam" id="TIGR01082">
    <property type="entry name" value="murC"/>
    <property type="match status" value="1"/>
</dbReference>
<protein>
    <recommendedName>
        <fullName evidence="3">UDP-N-acetylmuramate--L-alanine ligase</fullName>
        <ecNumber evidence="3">6.3.2.8</ecNumber>
    </recommendedName>
</protein>
<evidence type="ECO:0000256" key="7">
    <source>
        <dbReference type="ARBA" id="ARBA00022840"/>
    </source>
</evidence>
<dbReference type="InterPro" id="IPR036565">
    <property type="entry name" value="Mur-like_cat_sf"/>
</dbReference>
<accession>A0AA88D374</accession>
<feature type="domain" description="Mur ligase C-terminal" evidence="10">
    <location>
        <begin position="433"/>
        <end position="565"/>
    </location>
</feature>
<dbReference type="InterPro" id="IPR000713">
    <property type="entry name" value="Mur_ligase_N"/>
</dbReference>
<feature type="domain" description="Mur ligase N-terminal catalytic" evidence="9">
    <location>
        <begin position="81"/>
        <end position="183"/>
    </location>
</feature>
<keyword evidence="13" id="KW-1185">Reference proteome</keyword>
<dbReference type="PANTHER" id="PTHR43445:SF3">
    <property type="entry name" value="UDP-N-ACETYLMURAMATE--L-ALANINE LIGASE"/>
    <property type="match status" value="1"/>
</dbReference>
<dbReference type="EMBL" id="BTGU01000018">
    <property type="protein sequence ID" value="GMN44543.1"/>
    <property type="molecule type" value="Genomic_DNA"/>
</dbReference>
<dbReference type="AlphaFoldDB" id="A0AA88D374"/>
<reference evidence="12" key="1">
    <citation type="submission" date="2023-07" db="EMBL/GenBank/DDBJ databases">
        <title>draft genome sequence of fig (Ficus carica).</title>
        <authorList>
            <person name="Takahashi T."/>
            <person name="Nishimura K."/>
        </authorList>
    </citation>
    <scope>NUCLEOTIDE SEQUENCE</scope>
</reference>
<feature type="domain" description="Mur ligase central" evidence="11">
    <location>
        <begin position="206"/>
        <end position="314"/>
    </location>
</feature>
<dbReference type="InterPro" id="IPR004101">
    <property type="entry name" value="Mur_ligase_C"/>
</dbReference>
<evidence type="ECO:0000259" key="10">
    <source>
        <dbReference type="Pfam" id="PF02875"/>
    </source>
</evidence>
<evidence type="ECO:0000259" key="11">
    <source>
        <dbReference type="Pfam" id="PF08245"/>
    </source>
</evidence>
<dbReference type="InterPro" id="IPR005758">
    <property type="entry name" value="UDP-N-AcMur_Ala_ligase_MurC"/>
</dbReference>
<dbReference type="Pfam" id="PF01225">
    <property type="entry name" value="Mur_ligase"/>
    <property type="match status" value="1"/>
</dbReference>
<evidence type="ECO:0000256" key="4">
    <source>
        <dbReference type="ARBA" id="ARBA00022490"/>
    </source>
</evidence>
<comment type="caution">
    <text evidence="12">The sequence shown here is derived from an EMBL/GenBank/DDBJ whole genome shotgun (WGS) entry which is preliminary data.</text>
</comment>
<dbReference type="GO" id="GO:0005737">
    <property type="term" value="C:cytoplasm"/>
    <property type="evidence" value="ECO:0007669"/>
    <property type="project" value="UniProtKB-SubCell"/>
</dbReference>
<dbReference type="SUPFAM" id="SSF53244">
    <property type="entry name" value="MurD-like peptide ligases, peptide-binding domain"/>
    <property type="match status" value="1"/>
</dbReference>
<proteinExistence type="inferred from homology"/>
<dbReference type="Gene3D" id="3.90.190.20">
    <property type="entry name" value="Mur ligase, C-terminal domain"/>
    <property type="match status" value="1"/>
</dbReference>
<evidence type="ECO:0000313" key="13">
    <source>
        <dbReference type="Proteomes" id="UP001187192"/>
    </source>
</evidence>
<dbReference type="SUPFAM" id="SSF51984">
    <property type="entry name" value="MurCD N-terminal domain"/>
    <property type="match status" value="1"/>
</dbReference>
<name>A0AA88D374_FICCA</name>
<dbReference type="Gene3D" id="3.40.1190.10">
    <property type="entry name" value="Mur-like, catalytic domain"/>
    <property type="match status" value="1"/>
</dbReference>
<dbReference type="PANTHER" id="PTHR43445">
    <property type="entry name" value="UDP-N-ACETYLMURAMATE--L-ALANINE LIGASE-RELATED"/>
    <property type="match status" value="1"/>
</dbReference>
<dbReference type="GO" id="GO:0005524">
    <property type="term" value="F:ATP binding"/>
    <property type="evidence" value="ECO:0007669"/>
    <property type="project" value="UniProtKB-KW"/>
</dbReference>
<evidence type="ECO:0000256" key="2">
    <source>
        <dbReference type="ARBA" id="ARBA00004752"/>
    </source>
</evidence>
<evidence type="ECO:0000256" key="1">
    <source>
        <dbReference type="ARBA" id="ARBA00004496"/>
    </source>
</evidence>
<keyword evidence="6" id="KW-0547">Nucleotide-binding</keyword>
<dbReference type="EC" id="6.3.2.8" evidence="3"/>
<evidence type="ECO:0000259" key="9">
    <source>
        <dbReference type="Pfam" id="PF01225"/>
    </source>
</evidence>
<organism evidence="12 13">
    <name type="scientific">Ficus carica</name>
    <name type="common">Common fig</name>
    <dbReference type="NCBI Taxonomy" id="3494"/>
    <lineage>
        <taxon>Eukaryota</taxon>
        <taxon>Viridiplantae</taxon>
        <taxon>Streptophyta</taxon>
        <taxon>Embryophyta</taxon>
        <taxon>Tracheophyta</taxon>
        <taxon>Spermatophyta</taxon>
        <taxon>Magnoliopsida</taxon>
        <taxon>eudicotyledons</taxon>
        <taxon>Gunneridae</taxon>
        <taxon>Pentapetalae</taxon>
        <taxon>rosids</taxon>
        <taxon>fabids</taxon>
        <taxon>Rosales</taxon>
        <taxon>Moraceae</taxon>
        <taxon>Ficeae</taxon>
        <taxon>Ficus</taxon>
    </lineage>
</organism>
<evidence type="ECO:0000313" key="12">
    <source>
        <dbReference type="EMBL" id="GMN44543.1"/>
    </source>
</evidence>
<gene>
    <name evidence="12" type="ORF">TIFTF001_013721</name>
</gene>
<dbReference type="InterPro" id="IPR013221">
    <property type="entry name" value="Mur_ligase_cen"/>
</dbReference>
<dbReference type="InterPro" id="IPR050061">
    <property type="entry name" value="MurCDEF_pg_biosynth"/>
</dbReference>
<comment type="subcellular location">
    <subcellularLocation>
        <location evidence="1">Cytoplasm</location>
    </subcellularLocation>
</comment>
<dbReference type="Proteomes" id="UP001187192">
    <property type="component" value="Unassembled WGS sequence"/>
</dbReference>
<comment type="pathway">
    <text evidence="2">Cell wall biogenesis; peptidoglycan biosynthesis.</text>
</comment>
<evidence type="ECO:0000256" key="6">
    <source>
        <dbReference type="ARBA" id="ARBA00022741"/>
    </source>
</evidence>
<dbReference type="SUPFAM" id="SSF53623">
    <property type="entry name" value="MurD-like peptide ligases, catalytic domain"/>
    <property type="match status" value="1"/>
</dbReference>
<keyword evidence="5" id="KW-0436">Ligase</keyword>
<keyword evidence="7" id="KW-0067">ATP-binding</keyword>
<dbReference type="HAMAP" id="MF_00046">
    <property type="entry name" value="MurC"/>
    <property type="match status" value="1"/>
</dbReference>
<dbReference type="InterPro" id="IPR036615">
    <property type="entry name" value="Mur_ligase_C_dom_sf"/>
</dbReference>
<dbReference type="Pfam" id="PF08245">
    <property type="entry name" value="Mur_ligase_M"/>
    <property type="match status" value="1"/>
</dbReference>
<comment type="catalytic activity">
    <reaction evidence="8">
        <text>UDP-N-acetyl-alpha-D-muramate + L-alanine + ATP = UDP-N-acetyl-alpha-D-muramoyl-L-alanine + ADP + phosphate + H(+)</text>
        <dbReference type="Rhea" id="RHEA:23372"/>
        <dbReference type="ChEBI" id="CHEBI:15378"/>
        <dbReference type="ChEBI" id="CHEBI:30616"/>
        <dbReference type="ChEBI" id="CHEBI:43474"/>
        <dbReference type="ChEBI" id="CHEBI:57972"/>
        <dbReference type="ChEBI" id="CHEBI:70757"/>
        <dbReference type="ChEBI" id="CHEBI:83898"/>
        <dbReference type="ChEBI" id="CHEBI:456216"/>
        <dbReference type="EC" id="6.3.2.8"/>
    </reaction>
</comment>
<keyword evidence="4" id="KW-0963">Cytoplasm</keyword>
<dbReference type="Pfam" id="PF02875">
    <property type="entry name" value="Mur_ligase_C"/>
    <property type="match status" value="1"/>
</dbReference>
<dbReference type="GO" id="GO:0008763">
    <property type="term" value="F:UDP-N-acetylmuramate-L-alanine ligase activity"/>
    <property type="evidence" value="ECO:0007669"/>
    <property type="project" value="UniProtKB-EC"/>
</dbReference>
<evidence type="ECO:0000256" key="3">
    <source>
        <dbReference type="ARBA" id="ARBA00012211"/>
    </source>
</evidence>